<accession>A0AAE3NRB3</accession>
<dbReference type="SMART" id="SM00862">
    <property type="entry name" value="Trans_reg_C"/>
    <property type="match status" value="1"/>
</dbReference>
<feature type="DNA-binding region" description="OmpR/PhoB-type" evidence="2">
    <location>
        <begin position="1"/>
        <end position="98"/>
    </location>
</feature>
<dbReference type="Gene3D" id="1.10.10.10">
    <property type="entry name" value="Winged helix-like DNA-binding domain superfamily/Winged helix DNA-binding domain"/>
    <property type="match status" value="1"/>
</dbReference>
<comment type="caution">
    <text evidence="5">The sequence shown here is derived from an EMBL/GenBank/DDBJ whole genome shotgun (WGS) entry which is preliminary data.</text>
</comment>
<dbReference type="SUPFAM" id="SSF46894">
    <property type="entry name" value="C-terminal effector domain of the bipartite response regulators"/>
    <property type="match status" value="1"/>
</dbReference>
<dbReference type="InterPro" id="IPR050266">
    <property type="entry name" value="AB_hydrolase_sf"/>
</dbReference>
<evidence type="ECO:0000313" key="5">
    <source>
        <dbReference type="EMBL" id="MDF0601011.1"/>
    </source>
</evidence>
<dbReference type="Gene3D" id="3.40.50.1820">
    <property type="entry name" value="alpha/beta hydrolase"/>
    <property type="match status" value="1"/>
</dbReference>
<keyword evidence="6" id="KW-1185">Reference proteome</keyword>
<dbReference type="GO" id="GO:0006355">
    <property type="term" value="P:regulation of DNA-templated transcription"/>
    <property type="evidence" value="ECO:0007669"/>
    <property type="project" value="InterPro"/>
</dbReference>
<dbReference type="PANTHER" id="PTHR43798">
    <property type="entry name" value="MONOACYLGLYCEROL LIPASE"/>
    <property type="match status" value="1"/>
</dbReference>
<dbReference type="PRINTS" id="PR00111">
    <property type="entry name" value="ABHYDROLASE"/>
</dbReference>
<keyword evidence="1 2" id="KW-0238">DNA-binding</keyword>
<feature type="region of interest" description="Disordered" evidence="3">
    <location>
        <begin position="103"/>
        <end position="123"/>
    </location>
</feature>
<evidence type="ECO:0000259" key="4">
    <source>
        <dbReference type="PROSITE" id="PS51755"/>
    </source>
</evidence>
<sequence>MRYAFADCLLDTGSYTFSRAGEAVRLEPQVFDLLRLLAETPGQLVTRDRLIEAVWQGRIVSEATISARIAAARTAVGDTGKAQAVIRTVPRRGIELIAPVRTEAAADPASPGDSPPAAAAPGTQQTIRYTTSPDGTMIAYTVSGTGPPLVMASHHVTHLERDWASPLYRPILDALSSRHRLIRYDIRGTGLSDPAGTADTLDHHLADLRSVARAAEVVPPYAVLAVLNSAAVAIRLAATRPDEISRLVLLEGYARGRAMRGDDNKNRPDDPFISLLQSGGWGDPANGFMRAWVSIAAPGLTYDDATHPIELIGSATRAEDSLKSRAVIDRFDARPDLPRVTAATLVSHARNDTLHPLAEGRLIAACIPGAAFNVVESGNTLCLAPDPASGPRIATILDFLARP</sequence>
<evidence type="ECO:0000313" key="6">
    <source>
        <dbReference type="Proteomes" id="UP001220964"/>
    </source>
</evidence>
<dbReference type="EMBL" id="JARGYC010000021">
    <property type="protein sequence ID" value="MDF0601011.1"/>
    <property type="molecule type" value="Genomic_DNA"/>
</dbReference>
<dbReference type="SUPFAM" id="SSF53474">
    <property type="entry name" value="alpha/beta-Hydrolases"/>
    <property type="match status" value="1"/>
</dbReference>
<protein>
    <submittedName>
        <fullName evidence="5">Winged helix-turn-helix domain-containing protein</fullName>
    </submittedName>
</protein>
<dbReference type="InterPro" id="IPR029058">
    <property type="entry name" value="AB_hydrolase_fold"/>
</dbReference>
<feature type="compositionally biased region" description="Low complexity" evidence="3">
    <location>
        <begin position="105"/>
        <end position="121"/>
    </location>
</feature>
<evidence type="ECO:0000256" key="2">
    <source>
        <dbReference type="PROSITE-ProRule" id="PRU01091"/>
    </source>
</evidence>
<organism evidence="5 6">
    <name type="scientific">Psychromarinibacter sediminicola</name>
    <dbReference type="NCBI Taxonomy" id="3033385"/>
    <lineage>
        <taxon>Bacteria</taxon>
        <taxon>Pseudomonadati</taxon>
        <taxon>Pseudomonadota</taxon>
        <taxon>Alphaproteobacteria</taxon>
        <taxon>Rhodobacterales</taxon>
        <taxon>Paracoccaceae</taxon>
        <taxon>Psychromarinibacter</taxon>
    </lineage>
</organism>
<dbReference type="PROSITE" id="PS51755">
    <property type="entry name" value="OMPR_PHOB"/>
    <property type="match status" value="1"/>
</dbReference>
<evidence type="ECO:0000256" key="1">
    <source>
        <dbReference type="ARBA" id="ARBA00023125"/>
    </source>
</evidence>
<gene>
    <name evidence="5" type="ORF">P1J78_09745</name>
</gene>
<dbReference type="GO" id="GO:0003677">
    <property type="term" value="F:DNA binding"/>
    <property type="evidence" value="ECO:0007669"/>
    <property type="project" value="UniProtKB-UniRule"/>
</dbReference>
<proteinExistence type="predicted"/>
<evidence type="ECO:0000256" key="3">
    <source>
        <dbReference type="SAM" id="MobiDB-lite"/>
    </source>
</evidence>
<dbReference type="InterPro" id="IPR016032">
    <property type="entry name" value="Sig_transdc_resp-reg_C-effctor"/>
</dbReference>
<dbReference type="Pfam" id="PF00486">
    <property type="entry name" value="Trans_reg_C"/>
    <property type="match status" value="1"/>
</dbReference>
<dbReference type="InterPro" id="IPR000073">
    <property type="entry name" value="AB_hydrolase_1"/>
</dbReference>
<dbReference type="AlphaFoldDB" id="A0AAE3NRB3"/>
<dbReference type="GO" id="GO:0000160">
    <property type="term" value="P:phosphorelay signal transduction system"/>
    <property type="evidence" value="ECO:0007669"/>
    <property type="project" value="InterPro"/>
</dbReference>
<dbReference type="Proteomes" id="UP001220964">
    <property type="component" value="Unassembled WGS sequence"/>
</dbReference>
<dbReference type="InterPro" id="IPR001867">
    <property type="entry name" value="OmpR/PhoB-type_DNA-bd"/>
</dbReference>
<feature type="domain" description="OmpR/PhoB-type" evidence="4">
    <location>
        <begin position="1"/>
        <end position="98"/>
    </location>
</feature>
<dbReference type="RefSeq" id="WP_275567153.1">
    <property type="nucleotide sequence ID" value="NZ_JARGYC010000021.1"/>
</dbReference>
<reference evidence="5" key="1">
    <citation type="submission" date="2023-03" db="EMBL/GenBank/DDBJ databases">
        <title>Multiphase analysis and comparison of six strains from genera Psychromarinibacter, Lutimaribacter, and Maritimibacter, including a novel species: Psychromarinibacter sediminicola sp. nov.</title>
        <authorList>
            <person name="Wang Y.-H."/>
            <person name="Ye M.-Q."/>
            <person name="Du Z.-J."/>
        </authorList>
    </citation>
    <scope>NUCLEOTIDE SEQUENCE</scope>
    <source>
        <strain evidence="5">C21-152</strain>
    </source>
</reference>
<dbReference type="CDD" id="cd00383">
    <property type="entry name" value="trans_reg_C"/>
    <property type="match status" value="1"/>
</dbReference>
<name>A0AAE3NRB3_9RHOB</name>
<dbReference type="InterPro" id="IPR036388">
    <property type="entry name" value="WH-like_DNA-bd_sf"/>
</dbReference>